<evidence type="ECO:0000313" key="8">
    <source>
        <dbReference type="Proteomes" id="UP000187941"/>
    </source>
</evidence>
<dbReference type="Pfam" id="PF03738">
    <property type="entry name" value="GSP_synth"/>
    <property type="match status" value="1"/>
</dbReference>
<organism evidence="7 8">
    <name type="scientific">Spirosoma montaniterrae</name>
    <dbReference type="NCBI Taxonomy" id="1178516"/>
    <lineage>
        <taxon>Bacteria</taxon>
        <taxon>Pseudomonadati</taxon>
        <taxon>Bacteroidota</taxon>
        <taxon>Cytophagia</taxon>
        <taxon>Cytophagales</taxon>
        <taxon>Cytophagaceae</taxon>
        <taxon>Spirosoma</taxon>
    </lineage>
</organism>
<dbReference type="Gene3D" id="3.30.1490.330">
    <property type="match status" value="1"/>
</dbReference>
<evidence type="ECO:0000313" key="7">
    <source>
        <dbReference type="EMBL" id="AQG81936.1"/>
    </source>
</evidence>
<dbReference type="InterPro" id="IPR016185">
    <property type="entry name" value="PreATP-grasp_dom_sf"/>
</dbReference>
<dbReference type="RefSeq" id="WP_077133414.1">
    <property type="nucleotide sequence ID" value="NZ_CP014263.1"/>
</dbReference>
<dbReference type="SUPFAM" id="SSF56059">
    <property type="entry name" value="Glutathione synthetase ATP-binding domain-like"/>
    <property type="match status" value="1"/>
</dbReference>
<evidence type="ECO:0000259" key="6">
    <source>
        <dbReference type="Pfam" id="PF03738"/>
    </source>
</evidence>
<keyword evidence="8" id="KW-1185">Reference proteome</keyword>
<dbReference type="STRING" id="1178516.AWR27_23150"/>
<evidence type="ECO:0000256" key="1">
    <source>
        <dbReference type="ARBA" id="ARBA00022598"/>
    </source>
</evidence>
<protein>
    <submittedName>
        <fullName evidence="7">Glutathionylspermidine synthase</fullName>
    </submittedName>
</protein>
<evidence type="ECO:0000256" key="4">
    <source>
        <dbReference type="ARBA" id="ARBA00022840"/>
    </source>
</evidence>
<evidence type="ECO:0000256" key="2">
    <source>
        <dbReference type="ARBA" id="ARBA00022723"/>
    </source>
</evidence>
<keyword evidence="3" id="KW-0547">Nucleotide-binding</keyword>
<dbReference type="SUPFAM" id="SSF52440">
    <property type="entry name" value="PreATP-grasp domain"/>
    <property type="match status" value="1"/>
</dbReference>
<name>A0A1P9X2S2_9BACT</name>
<feature type="domain" description="Glutathionylspermidine synthase pre-ATP-grasp-like" evidence="6">
    <location>
        <begin position="13"/>
        <end position="388"/>
    </location>
</feature>
<keyword evidence="5" id="KW-0460">Magnesium</keyword>
<dbReference type="GO" id="GO:0005524">
    <property type="term" value="F:ATP binding"/>
    <property type="evidence" value="ECO:0007669"/>
    <property type="project" value="UniProtKB-KW"/>
</dbReference>
<evidence type="ECO:0000256" key="3">
    <source>
        <dbReference type="ARBA" id="ARBA00022741"/>
    </source>
</evidence>
<keyword evidence="1" id="KW-0436">Ligase</keyword>
<dbReference type="InterPro" id="IPR005494">
    <property type="entry name" value="GSPS_pre-ATP-grasp-like_dom"/>
</dbReference>
<dbReference type="Proteomes" id="UP000187941">
    <property type="component" value="Chromosome"/>
</dbReference>
<dbReference type="GO" id="GO:0016874">
    <property type="term" value="F:ligase activity"/>
    <property type="evidence" value="ECO:0007669"/>
    <property type="project" value="UniProtKB-KW"/>
</dbReference>
<proteinExistence type="predicted"/>
<dbReference type="GO" id="GO:0046872">
    <property type="term" value="F:metal ion binding"/>
    <property type="evidence" value="ECO:0007669"/>
    <property type="project" value="UniProtKB-KW"/>
</dbReference>
<dbReference type="KEGG" id="smon:AWR27_23150"/>
<gene>
    <name evidence="7" type="ORF">AWR27_23150</name>
</gene>
<sequence length="389" mass="43383">MTLQALRVSPDVQLRNLGWDWMLGKDTLPYLTNEVLTITPSEADAYAEAANELFEMFVAAGQHVIDTNRFAELGIPTNLIDLIKLSWDDDRHIHLYGRFDLAGGIDGQPIKLIEFNADTATCLPETAVVQYAHLKANGLDEGQQFNAVFETLTGQFEELLAVNPDLQPTLLLSAMREVPEDDANVALIGEAASEAGFETEFDFIDSVEFSAEEGIFWLNSKTSEFEKLDFWFKLVPWESMAEEEPDLIEILTEIVRKRLAVILNPAYTLLFQSKYILKILWELYPNHPLLLEADTKPLTGKACVEKVLFGREGANVRILNADGSERTAADGDYGDYPKIYQEYVQFPQDAAGHTYQAGVFYAGEACGLGFRRGGLIIDNTAGFVGHLVQ</sequence>
<dbReference type="EMBL" id="CP014263">
    <property type="protein sequence ID" value="AQG81936.1"/>
    <property type="molecule type" value="Genomic_DNA"/>
</dbReference>
<dbReference type="OrthoDB" id="9765517at2"/>
<dbReference type="AlphaFoldDB" id="A0A1P9X2S2"/>
<evidence type="ECO:0000256" key="5">
    <source>
        <dbReference type="ARBA" id="ARBA00022842"/>
    </source>
</evidence>
<accession>A0A1P9X2S2</accession>
<keyword evidence="2" id="KW-0479">Metal-binding</keyword>
<keyword evidence="4" id="KW-0067">ATP-binding</keyword>
<reference evidence="7 8" key="1">
    <citation type="submission" date="2016-01" db="EMBL/GenBank/DDBJ databases">
        <authorList>
            <person name="Oliw E.H."/>
        </authorList>
    </citation>
    <scope>NUCLEOTIDE SEQUENCE [LARGE SCALE GENOMIC DNA]</scope>
    <source>
        <strain evidence="7 8">DY10</strain>
    </source>
</reference>